<dbReference type="InterPro" id="IPR017451">
    <property type="entry name" value="F-box-assoc_interact_dom"/>
</dbReference>
<gene>
    <name evidence="2" type="ORF">Sjap_000770</name>
</gene>
<reference evidence="2 3" key="1">
    <citation type="submission" date="2024-01" db="EMBL/GenBank/DDBJ databases">
        <title>Genome assemblies of Stephania.</title>
        <authorList>
            <person name="Yang L."/>
        </authorList>
    </citation>
    <scope>NUCLEOTIDE SEQUENCE [LARGE SCALE GENOMIC DNA]</scope>
    <source>
        <strain evidence="2">QJT</strain>
        <tissue evidence="2">Leaf</tissue>
    </source>
</reference>
<evidence type="ECO:0000313" key="2">
    <source>
        <dbReference type="EMBL" id="KAK9153290.1"/>
    </source>
</evidence>
<evidence type="ECO:0000259" key="1">
    <source>
        <dbReference type="Pfam" id="PF07734"/>
    </source>
</evidence>
<dbReference type="Proteomes" id="UP001417504">
    <property type="component" value="Unassembled WGS sequence"/>
</dbReference>
<feature type="domain" description="F-box associated beta-propeller type 1" evidence="1">
    <location>
        <begin position="17"/>
        <end position="201"/>
    </location>
</feature>
<comment type="caution">
    <text evidence="2">The sequence shown here is derived from an EMBL/GenBank/DDBJ whole genome shotgun (WGS) entry which is preliminary data.</text>
</comment>
<dbReference type="PANTHER" id="PTHR31672">
    <property type="entry name" value="BNACNNG10540D PROTEIN"/>
    <property type="match status" value="1"/>
</dbReference>
<dbReference type="InterPro" id="IPR006527">
    <property type="entry name" value="F-box-assoc_dom_typ1"/>
</dbReference>
<dbReference type="PANTHER" id="PTHR31672:SF13">
    <property type="entry name" value="F-BOX PROTEIN CPR30-LIKE"/>
    <property type="match status" value="1"/>
</dbReference>
<accession>A0AAP0KJQ4</accession>
<dbReference type="InterPro" id="IPR050796">
    <property type="entry name" value="SCF_F-box_component"/>
</dbReference>
<dbReference type="NCBIfam" id="TIGR01640">
    <property type="entry name" value="F_box_assoc_1"/>
    <property type="match status" value="1"/>
</dbReference>
<evidence type="ECO:0000313" key="3">
    <source>
        <dbReference type="Proteomes" id="UP001417504"/>
    </source>
</evidence>
<keyword evidence="3" id="KW-1185">Reference proteome</keyword>
<sequence>MDIYTIRDPKATPLTSLAIDPHEYLVGFSIIGSCNGLLLLVAKHGSLVCIWNPSTGDQLEVRSHRSQEKLIYKAWMFRMRYGRSIFMNDKYEEQNAWWNCRRLYGFGYDSNKDDYKVVAIMHGNSEKIQAKIFSMSSSSTWRRIKNYDEFNHMVLYDFDGKFARGAVYWVGCIVDNGVKTSKWRLVAFDLGCEEFKEIAPPEHLNNS</sequence>
<dbReference type="AlphaFoldDB" id="A0AAP0KJQ4"/>
<dbReference type="Pfam" id="PF07734">
    <property type="entry name" value="FBA_1"/>
    <property type="match status" value="1"/>
</dbReference>
<name>A0AAP0KJQ4_9MAGN</name>
<organism evidence="2 3">
    <name type="scientific">Stephania japonica</name>
    <dbReference type="NCBI Taxonomy" id="461633"/>
    <lineage>
        <taxon>Eukaryota</taxon>
        <taxon>Viridiplantae</taxon>
        <taxon>Streptophyta</taxon>
        <taxon>Embryophyta</taxon>
        <taxon>Tracheophyta</taxon>
        <taxon>Spermatophyta</taxon>
        <taxon>Magnoliopsida</taxon>
        <taxon>Ranunculales</taxon>
        <taxon>Menispermaceae</taxon>
        <taxon>Menispermoideae</taxon>
        <taxon>Cissampelideae</taxon>
        <taxon>Stephania</taxon>
    </lineage>
</organism>
<proteinExistence type="predicted"/>
<dbReference type="PROSITE" id="PS51257">
    <property type="entry name" value="PROKAR_LIPOPROTEIN"/>
    <property type="match status" value="1"/>
</dbReference>
<dbReference type="EMBL" id="JBBNAE010000001">
    <property type="protein sequence ID" value="KAK9153290.1"/>
    <property type="molecule type" value="Genomic_DNA"/>
</dbReference>
<protein>
    <recommendedName>
        <fullName evidence="1">F-box associated beta-propeller type 1 domain-containing protein</fullName>
    </recommendedName>
</protein>